<proteinExistence type="predicted"/>
<feature type="transmembrane region" description="Helical" evidence="1">
    <location>
        <begin position="45"/>
        <end position="63"/>
    </location>
</feature>
<organism evidence="2 3">
    <name type="scientific">Chitinophaga horti</name>
    <dbReference type="NCBI Taxonomy" id="2920382"/>
    <lineage>
        <taxon>Bacteria</taxon>
        <taxon>Pseudomonadati</taxon>
        <taxon>Bacteroidota</taxon>
        <taxon>Chitinophagia</taxon>
        <taxon>Chitinophagales</taxon>
        <taxon>Chitinophagaceae</taxon>
        <taxon>Chitinophaga</taxon>
    </lineage>
</organism>
<dbReference type="RefSeq" id="WP_244839486.1">
    <property type="nucleotide sequence ID" value="NZ_CP107006.1"/>
</dbReference>
<keyword evidence="1" id="KW-0472">Membrane</keyword>
<keyword evidence="1" id="KW-0812">Transmembrane</keyword>
<evidence type="ECO:0000256" key="1">
    <source>
        <dbReference type="SAM" id="Phobius"/>
    </source>
</evidence>
<evidence type="ECO:0000313" key="2">
    <source>
        <dbReference type="EMBL" id="UYQ91374.1"/>
    </source>
</evidence>
<evidence type="ECO:0000313" key="3">
    <source>
        <dbReference type="Proteomes" id="UP001162741"/>
    </source>
</evidence>
<dbReference type="Proteomes" id="UP001162741">
    <property type="component" value="Chromosome"/>
</dbReference>
<accession>A0ABY6IZF4</accession>
<sequence>MDILKAIMEKRVIGIILTFLGIVGLIMAGVNFMNGGEGMRNIKSIIIYGVLGAIFFFAGIGLIRNTRDRPS</sequence>
<feature type="transmembrane region" description="Helical" evidence="1">
    <location>
        <begin position="12"/>
        <end position="33"/>
    </location>
</feature>
<evidence type="ECO:0008006" key="4">
    <source>
        <dbReference type="Google" id="ProtNLM"/>
    </source>
</evidence>
<name>A0ABY6IZF4_9BACT</name>
<gene>
    <name evidence="2" type="ORF">MKQ68_14870</name>
</gene>
<reference evidence="2" key="1">
    <citation type="submission" date="2022-10" db="EMBL/GenBank/DDBJ databases">
        <title>Chitinophaga sp. nov., isolated from soil.</title>
        <authorList>
            <person name="Jeon C.O."/>
        </authorList>
    </citation>
    <scope>NUCLEOTIDE SEQUENCE</scope>
    <source>
        <strain evidence="2">R8</strain>
    </source>
</reference>
<dbReference type="EMBL" id="CP107006">
    <property type="protein sequence ID" value="UYQ91374.1"/>
    <property type="molecule type" value="Genomic_DNA"/>
</dbReference>
<keyword evidence="3" id="KW-1185">Reference proteome</keyword>
<protein>
    <recommendedName>
        <fullName evidence="4">DUF3098 domain-containing protein</fullName>
    </recommendedName>
</protein>
<keyword evidence="1" id="KW-1133">Transmembrane helix</keyword>